<keyword evidence="2" id="KW-0436">Ligase</keyword>
<dbReference type="PANTHER" id="PTHR18866:SF128">
    <property type="entry name" value="UREA AMIDOLYASE"/>
    <property type="match status" value="1"/>
</dbReference>
<evidence type="ECO:0000256" key="1">
    <source>
        <dbReference type="ARBA" id="ARBA00001953"/>
    </source>
</evidence>
<sequence>MAQPSPMALANRGEIAIRLIKACQKLQIIAIAIYVADDADSMHVRVADEAYELSGRGSHGYLDAAEIVSLCKAHQIQAVIPGYGFLSEDSRFAIALQAENIFFVGPDVSSLEQFGLKHTARELAIRAGVPVVPGTGTVKTAEEAQEAALRLGYPVMVKATAGGGGMGLQKCNDAEELEAAFEAVRSRGKALFKNAELFLEKYVANGRHVQAQIFGNGQGDVLFFGERECSVQRRHQKIIEESPSPFIAAHPEKRAELQEYSTRLAASVHYKSAGTVEFLVDDDTGDMYFLEVNTRLQVEHGVSELCYGVDLVEMMLLQTAAEMAGLGGLVGDALSRYRRTQGIGHAIEVRVYAENPAKDYAPSPGLLQQVSFPSDGGMRVRVDTWVDSGTVVSPSFDSLIAKIMVHADDRAAAIRSMNEALANTVLRGPPTNFDFLAAILSTHDFVSGHTTTNMLETRFQYQPAAMEFLEPGAFTTVQDYPGRVNVPHGVPQSGPMDSLSFRVANLLVGNPEGLEAFEITMVGPRIKFYSAAVIALCGTAFPLWIEGQQAGSWARHSIPAGAGVQIGEAASGARAYLTVRGGLPEVATYLGSKSTTPSVGWGGYQGRCMRAGDFVFLDRAASMEASTIGHFQLPQAMITEPRANPRLYALPGPWCSDDFTCSFNSNRGGIRLDGPSPAWSRSGGGEGGSHASNMVGYGVALGSVSWTGDAAVVLLADGPNQTGFIITHTIAQCDHWRLSQLRPGEKVSFQAITPDQAMELEARIDRHLQNVARVIGNEGVFPPPPSVPLCYDLPAVAAGDGVLSHTKNHGDNSNNVAFSVRQAGERAILGVFGSGTFNLNLRARVQQMANIITNTRPRGIGLAPIAENFSILVHFDPKIMSQQETVSLILSFNDQLDPVETAGIPSRIIRLPAVFDPPECHVAIDKYMLLQRPYATYLPDNIDFIRRSNGLARRADVKAAFFDTPHVVNAVGWLMGLPIYNVLDPRRQLNVPKYNPARTWTAAGSLGSGGTSSSIYPNDGPGGYMLWGATLPGCCWDTYGRRKGGKAQKPWLFEPFYQIIFHEVDRDVFDQAVRDFRAGRYEIQISEAKLDMAAYNDMLVRTADEVAALRKVQEECTQIELAKEKELLAKWTEEKRLKEGDVSCQQQPGKPQIGAGQLGINPQLVASVWKIQVNVGDHVAAGDTVAVLEAMKMETAVRVPTGGEKYCVAAVLKSPGDTIEVGEYIVVLDKI</sequence>
<dbReference type="OrthoDB" id="196847at2759"/>
<dbReference type="EMBL" id="JAGTJQ010000008">
    <property type="protein sequence ID" value="KAH7025652.1"/>
    <property type="molecule type" value="Genomic_DNA"/>
</dbReference>
<feature type="domain" description="ATP-grasp" evidence="9">
    <location>
        <begin position="121"/>
        <end position="320"/>
    </location>
</feature>
<keyword evidence="6" id="KW-0092">Biotin</keyword>
<dbReference type="SMART" id="SM00796">
    <property type="entry name" value="AHS1"/>
    <property type="match status" value="1"/>
</dbReference>
<evidence type="ECO:0000259" key="10">
    <source>
        <dbReference type="PROSITE" id="PS50979"/>
    </source>
</evidence>
<protein>
    <submittedName>
        <fullName evidence="11">Urea carboxylase</fullName>
    </submittedName>
</protein>
<feature type="domain" description="Biotin carboxylation" evidence="10">
    <location>
        <begin position="3"/>
        <end position="460"/>
    </location>
</feature>
<dbReference type="SUPFAM" id="SSF51230">
    <property type="entry name" value="Single hybrid motif"/>
    <property type="match status" value="1"/>
</dbReference>
<accession>A0A9P8XYV0</accession>
<comment type="caution">
    <text evidence="11">The sequence shown here is derived from an EMBL/GenBank/DDBJ whole genome shotgun (WGS) entry which is preliminary data.</text>
</comment>
<evidence type="ECO:0000256" key="2">
    <source>
        <dbReference type="ARBA" id="ARBA00022598"/>
    </source>
</evidence>
<dbReference type="GO" id="GO:0046872">
    <property type="term" value="F:metal ion binding"/>
    <property type="evidence" value="ECO:0007669"/>
    <property type="project" value="InterPro"/>
</dbReference>
<dbReference type="Pfam" id="PF00364">
    <property type="entry name" value="Biotin_lipoyl"/>
    <property type="match status" value="1"/>
</dbReference>
<dbReference type="PROSITE" id="PS00866">
    <property type="entry name" value="CPSASE_1"/>
    <property type="match status" value="1"/>
</dbReference>
<reference evidence="11" key="1">
    <citation type="journal article" date="2021" name="Nat. Commun.">
        <title>Genetic determinants of endophytism in the Arabidopsis root mycobiome.</title>
        <authorList>
            <person name="Mesny F."/>
            <person name="Miyauchi S."/>
            <person name="Thiergart T."/>
            <person name="Pickel B."/>
            <person name="Atanasova L."/>
            <person name="Karlsson M."/>
            <person name="Huettel B."/>
            <person name="Barry K.W."/>
            <person name="Haridas S."/>
            <person name="Chen C."/>
            <person name="Bauer D."/>
            <person name="Andreopoulos W."/>
            <person name="Pangilinan J."/>
            <person name="LaButti K."/>
            <person name="Riley R."/>
            <person name="Lipzen A."/>
            <person name="Clum A."/>
            <person name="Drula E."/>
            <person name="Henrissat B."/>
            <person name="Kohler A."/>
            <person name="Grigoriev I.V."/>
            <person name="Martin F.M."/>
            <person name="Hacquard S."/>
        </authorList>
    </citation>
    <scope>NUCLEOTIDE SEQUENCE</scope>
    <source>
        <strain evidence="11">MPI-CAGE-CH-0230</strain>
    </source>
</reference>
<gene>
    <name evidence="11" type="ORF">B0I36DRAFT_375756</name>
</gene>
<dbReference type="GO" id="GO:0016787">
    <property type="term" value="F:hydrolase activity"/>
    <property type="evidence" value="ECO:0007669"/>
    <property type="project" value="UniProtKB-KW"/>
</dbReference>
<dbReference type="CDD" id="cd06850">
    <property type="entry name" value="biotinyl_domain"/>
    <property type="match status" value="1"/>
</dbReference>
<evidence type="ECO:0000256" key="4">
    <source>
        <dbReference type="ARBA" id="ARBA00022801"/>
    </source>
</evidence>
<dbReference type="AlphaFoldDB" id="A0A9P8XYV0"/>
<proteinExistence type="predicted"/>
<evidence type="ECO:0000259" key="9">
    <source>
        <dbReference type="PROSITE" id="PS50975"/>
    </source>
</evidence>
<evidence type="ECO:0000256" key="7">
    <source>
        <dbReference type="PROSITE-ProRule" id="PRU00409"/>
    </source>
</evidence>
<dbReference type="GO" id="GO:0016874">
    <property type="term" value="F:ligase activity"/>
    <property type="evidence" value="ECO:0007669"/>
    <property type="project" value="UniProtKB-KW"/>
</dbReference>
<dbReference type="InterPro" id="IPR000089">
    <property type="entry name" value="Biotin_lipoyl"/>
</dbReference>
<keyword evidence="4" id="KW-0378">Hydrolase</keyword>
<dbReference type="Pfam" id="PF00289">
    <property type="entry name" value="Biotin_carb_N"/>
    <property type="match status" value="1"/>
</dbReference>
<dbReference type="SUPFAM" id="SSF56059">
    <property type="entry name" value="Glutathione synthetase ATP-binding domain-like"/>
    <property type="match status" value="1"/>
</dbReference>
<dbReference type="InterPro" id="IPR003778">
    <property type="entry name" value="CT_A_B"/>
</dbReference>
<feature type="domain" description="Lipoyl-binding" evidence="8">
    <location>
        <begin position="1150"/>
        <end position="1229"/>
    </location>
</feature>
<dbReference type="InterPro" id="IPR011053">
    <property type="entry name" value="Single_hybrid_motif"/>
</dbReference>
<dbReference type="InterPro" id="IPR005479">
    <property type="entry name" value="CPAse_ATP-bd"/>
</dbReference>
<dbReference type="InterPro" id="IPR003833">
    <property type="entry name" value="CT_C_D"/>
</dbReference>
<dbReference type="PROSITE" id="PS00867">
    <property type="entry name" value="CPSASE_2"/>
    <property type="match status" value="1"/>
</dbReference>
<evidence type="ECO:0000256" key="6">
    <source>
        <dbReference type="ARBA" id="ARBA00023267"/>
    </source>
</evidence>
<dbReference type="PROSITE" id="PS00188">
    <property type="entry name" value="BIOTIN"/>
    <property type="match status" value="1"/>
</dbReference>
<dbReference type="Gene3D" id="3.30.470.20">
    <property type="entry name" value="ATP-grasp fold, B domain"/>
    <property type="match status" value="1"/>
</dbReference>
<dbReference type="Gene3D" id="2.40.100.10">
    <property type="entry name" value="Cyclophilin-like"/>
    <property type="match status" value="2"/>
</dbReference>
<comment type="cofactor">
    <cofactor evidence="1">
        <name>biotin</name>
        <dbReference type="ChEBI" id="CHEBI:57586"/>
    </cofactor>
</comment>
<dbReference type="PROSITE" id="PS50975">
    <property type="entry name" value="ATP_GRASP"/>
    <property type="match status" value="1"/>
</dbReference>
<dbReference type="Gene3D" id="2.40.50.100">
    <property type="match status" value="1"/>
</dbReference>
<evidence type="ECO:0000256" key="3">
    <source>
        <dbReference type="ARBA" id="ARBA00022741"/>
    </source>
</evidence>
<dbReference type="InterPro" id="IPR011764">
    <property type="entry name" value="Biotin_carboxylation_dom"/>
</dbReference>
<dbReference type="InterPro" id="IPR029000">
    <property type="entry name" value="Cyclophilin-like_dom_sf"/>
</dbReference>
<dbReference type="InterPro" id="IPR011761">
    <property type="entry name" value="ATP-grasp"/>
</dbReference>
<organism evidence="11 12">
    <name type="scientific">Microdochium trichocladiopsis</name>
    <dbReference type="NCBI Taxonomy" id="1682393"/>
    <lineage>
        <taxon>Eukaryota</taxon>
        <taxon>Fungi</taxon>
        <taxon>Dikarya</taxon>
        <taxon>Ascomycota</taxon>
        <taxon>Pezizomycotina</taxon>
        <taxon>Sordariomycetes</taxon>
        <taxon>Xylariomycetidae</taxon>
        <taxon>Xylariales</taxon>
        <taxon>Microdochiaceae</taxon>
        <taxon>Microdochium</taxon>
    </lineage>
</organism>
<dbReference type="PROSITE" id="PS50968">
    <property type="entry name" value="BIOTINYL_LIPOYL"/>
    <property type="match status" value="1"/>
</dbReference>
<dbReference type="InterPro" id="IPR016185">
    <property type="entry name" value="PreATP-grasp_dom_sf"/>
</dbReference>
<dbReference type="Pfam" id="PF02785">
    <property type="entry name" value="Biotin_carb_C"/>
    <property type="match status" value="1"/>
</dbReference>
<evidence type="ECO:0000256" key="5">
    <source>
        <dbReference type="ARBA" id="ARBA00022840"/>
    </source>
</evidence>
<evidence type="ECO:0000259" key="8">
    <source>
        <dbReference type="PROSITE" id="PS50968"/>
    </source>
</evidence>
<dbReference type="SMART" id="SM00797">
    <property type="entry name" value="AHS2"/>
    <property type="match status" value="1"/>
</dbReference>
<evidence type="ECO:0000313" key="11">
    <source>
        <dbReference type="EMBL" id="KAH7025652.1"/>
    </source>
</evidence>
<dbReference type="RefSeq" id="XP_046008869.1">
    <property type="nucleotide sequence ID" value="XM_046160396.1"/>
</dbReference>
<dbReference type="SUPFAM" id="SSF160467">
    <property type="entry name" value="PH0987 N-terminal domain-like"/>
    <property type="match status" value="1"/>
</dbReference>
<dbReference type="InterPro" id="IPR001882">
    <property type="entry name" value="Biotin_BS"/>
</dbReference>
<dbReference type="Proteomes" id="UP000756346">
    <property type="component" value="Unassembled WGS sequence"/>
</dbReference>
<keyword evidence="3 7" id="KW-0547">Nucleotide-binding</keyword>
<dbReference type="Pfam" id="PF02626">
    <property type="entry name" value="CT_A_B"/>
    <property type="match status" value="1"/>
</dbReference>
<dbReference type="GeneID" id="70189942"/>
<dbReference type="Gene3D" id="3.30.1360.40">
    <property type="match status" value="1"/>
</dbReference>
<dbReference type="SUPFAM" id="SSF52440">
    <property type="entry name" value="PreATP-grasp domain"/>
    <property type="match status" value="1"/>
</dbReference>
<dbReference type="InterPro" id="IPR005482">
    <property type="entry name" value="Biotin_COase_C"/>
</dbReference>
<dbReference type="PANTHER" id="PTHR18866">
    <property type="entry name" value="CARBOXYLASE:PYRUVATE/ACETYL-COA/PROPIONYL-COA CARBOXYLASE"/>
    <property type="match status" value="1"/>
</dbReference>
<dbReference type="PROSITE" id="PS50979">
    <property type="entry name" value="BC"/>
    <property type="match status" value="1"/>
</dbReference>
<dbReference type="Pfam" id="PF02682">
    <property type="entry name" value="CT_C_D"/>
    <property type="match status" value="1"/>
</dbReference>
<dbReference type="SUPFAM" id="SSF50891">
    <property type="entry name" value="Cyclophilin-like"/>
    <property type="match status" value="2"/>
</dbReference>
<dbReference type="SMART" id="SM00878">
    <property type="entry name" value="Biotin_carb_C"/>
    <property type="match status" value="1"/>
</dbReference>
<keyword evidence="5 7" id="KW-0067">ATP-binding</keyword>
<dbReference type="InterPro" id="IPR050856">
    <property type="entry name" value="Biotin_carboxylase_complex"/>
</dbReference>
<dbReference type="GO" id="GO:0005524">
    <property type="term" value="F:ATP binding"/>
    <property type="evidence" value="ECO:0007669"/>
    <property type="project" value="UniProtKB-UniRule"/>
</dbReference>
<evidence type="ECO:0000313" key="12">
    <source>
        <dbReference type="Proteomes" id="UP000756346"/>
    </source>
</evidence>
<dbReference type="Pfam" id="PF02786">
    <property type="entry name" value="CPSase_L_D2"/>
    <property type="match status" value="1"/>
</dbReference>
<keyword evidence="12" id="KW-1185">Reference proteome</keyword>
<dbReference type="InterPro" id="IPR011054">
    <property type="entry name" value="Rudment_hybrid_motif"/>
</dbReference>
<dbReference type="InterPro" id="IPR005481">
    <property type="entry name" value="BC-like_N"/>
</dbReference>
<name>A0A9P8XYV0_9PEZI</name>
<dbReference type="FunFam" id="3.30.1490.20:FF:000003">
    <property type="entry name" value="acetyl-CoA carboxylase isoform X1"/>
    <property type="match status" value="1"/>
</dbReference>
<dbReference type="SUPFAM" id="SSF51246">
    <property type="entry name" value="Rudiment single hybrid motif"/>
    <property type="match status" value="1"/>
</dbReference>